<evidence type="ECO:0000256" key="5">
    <source>
        <dbReference type="ARBA" id="ARBA00049880"/>
    </source>
</evidence>
<dbReference type="InterPro" id="IPR016181">
    <property type="entry name" value="Acyl_CoA_acyltransferase"/>
</dbReference>
<dbReference type="Proteomes" id="UP000005246">
    <property type="component" value="Segment"/>
</dbReference>
<evidence type="ECO:0000256" key="1">
    <source>
        <dbReference type="ARBA" id="ARBA00022491"/>
    </source>
</evidence>
<proteinExistence type="predicted"/>
<keyword evidence="1" id="KW-0678">Repressor</keyword>
<dbReference type="SUPFAM" id="SSF55729">
    <property type="entry name" value="Acyl-CoA N-acyltransferases (Nat)"/>
    <property type="match status" value="1"/>
</dbReference>
<sequence length="181" mass="21122">MSTEINISEVELRNLDSVEKHLYQDFCCEREELNTFLIEDAFDYHNYGLTRTTLVFHNDVLIGYFSLSADKIVLTQTEIDELSLNGEFKVTYFPAVKITKLAIQKAFAGKGYGRLILELIEGLVYGQHMAIRFLTLDAVNEEKVLKFYERNGFNESLHEARQQRQKQNRQTILMHKDIFSE</sequence>
<dbReference type="PANTHER" id="PTHR36449">
    <property type="entry name" value="ACETYLTRANSFERASE-RELATED"/>
    <property type="match status" value="1"/>
</dbReference>
<dbReference type="GeneID" id="14016796"/>
<dbReference type="InterPro" id="IPR000182">
    <property type="entry name" value="GNAT_dom"/>
</dbReference>
<keyword evidence="8" id="KW-1185">Reference proteome</keyword>
<dbReference type="KEGG" id="vg:14016796"/>
<evidence type="ECO:0000313" key="8">
    <source>
        <dbReference type="Proteomes" id="UP000005246"/>
    </source>
</evidence>
<organism evidence="7 8">
    <name type="scientific">Acinetobacter phage YMC/09/02/B1251</name>
    <dbReference type="NCBI Taxonomy" id="1221835"/>
    <lineage>
        <taxon>Viruses</taxon>
        <taxon>Duplodnaviria</taxon>
        <taxon>Heunggongvirae</taxon>
        <taxon>Uroviricota</taxon>
        <taxon>Caudoviricetes</taxon>
        <taxon>Vieuvirus</taxon>
        <taxon>Vieuvirus B1251</taxon>
    </lineage>
</organism>
<dbReference type="Pfam" id="PF13508">
    <property type="entry name" value="Acetyltransf_7"/>
    <property type="match status" value="1"/>
</dbReference>
<accession>J7I473</accession>
<dbReference type="Gene3D" id="3.40.630.30">
    <property type="match status" value="1"/>
</dbReference>
<evidence type="ECO:0000256" key="3">
    <source>
        <dbReference type="ARBA" id="ARBA00022679"/>
    </source>
</evidence>
<reference evidence="7 8" key="1">
    <citation type="journal article" date="2012" name="J. Virol.">
        <title>Complete Genome Sequence of the Podoviral Bacteriophage YMC/09/02/B1251 ABA BP, Which Causes the Lysis of an OXA-23-Producing Carbapenem-Resistant Acinetobacter baumannii Isolate from a Septic Patient.</title>
        <authorList>
            <person name="Jeon J."/>
            <person name="Kim J.W."/>
            <person name="Yong D."/>
            <person name="Lee K."/>
            <person name="Chong Y."/>
        </authorList>
    </citation>
    <scope>NUCLEOTIDE SEQUENCE [LARGE SCALE GENOMIC DNA]</scope>
</reference>
<dbReference type="PROSITE" id="PS51186">
    <property type="entry name" value="GNAT"/>
    <property type="match status" value="1"/>
</dbReference>
<dbReference type="GO" id="GO:0016747">
    <property type="term" value="F:acyltransferase activity, transferring groups other than amino-acyl groups"/>
    <property type="evidence" value="ECO:0007669"/>
    <property type="project" value="InterPro"/>
</dbReference>
<dbReference type="RefSeq" id="YP_007010621.1">
    <property type="nucleotide sequence ID" value="NC_019541.1"/>
</dbReference>
<evidence type="ECO:0000259" key="6">
    <source>
        <dbReference type="PROSITE" id="PS51186"/>
    </source>
</evidence>
<dbReference type="PANTHER" id="PTHR36449:SF1">
    <property type="entry name" value="ACETYLTRANSFERASE"/>
    <property type="match status" value="1"/>
</dbReference>
<protein>
    <recommendedName>
        <fullName evidence="6">N-acetyltransferase domain-containing protein</fullName>
    </recommendedName>
</protein>
<name>J7I473_9CAUD</name>
<comment type="catalytic activity">
    <reaction evidence="5">
        <text>glycyl-tRNA(Gly) + acetyl-CoA = N-acetylglycyl-tRNA(Gly) + CoA + H(+)</text>
        <dbReference type="Rhea" id="RHEA:81867"/>
        <dbReference type="Rhea" id="RHEA-COMP:9683"/>
        <dbReference type="Rhea" id="RHEA-COMP:19766"/>
        <dbReference type="ChEBI" id="CHEBI:15378"/>
        <dbReference type="ChEBI" id="CHEBI:57287"/>
        <dbReference type="ChEBI" id="CHEBI:57288"/>
        <dbReference type="ChEBI" id="CHEBI:78522"/>
        <dbReference type="ChEBI" id="CHEBI:232036"/>
    </reaction>
</comment>
<feature type="domain" description="N-acetyltransferase" evidence="6">
    <location>
        <begin position="10"/>
        <end position="179"/>
    </location>
</feature>
<keyword evidence="3" id="KW-0808">Transferase</keyword>
<keyword evidence="2" id="KW-1277">Toxin-antitoxin system</keyword>
<dbReference type="EMBL" id="JX403940">
    <property type="protein sequence ID" value="AFQ22137.1"/>
    <property type="molecule type" value="Genomic_DNA"/>
</dbReference>
<keyword evidence="4" id="KW-0012">Acyltransferase</keyword>
<evidence type="ECO:0000313" key="7">
    <source>
        <dbReference type="EMBL" id="AFQ22137.1"/>
    </source>
</evidence>
<evidence type="ECO:0000256" key="2">
    <source>
        <dbReference type="ARBA" id="ARBA00022649"/>
    </source>
</evidence>
<gene>
    <name evidence="7" type="ORF">BPABA456_00400</name>
</gene>
<evidence type="ECO:0000256" key="4">
    <source>
        <dbReference type="ARBA" id="ARBA00023315"/>
    </source>
</evidence>